<reference evidence="11 12" key="1">
    <citation type="submission" date="2006-09" db="EMBL/GenBank/DDBJ databases">
        <authorList>
            <person name="Emerson D."/>
            <person name="Ferriera S."/>
            <person name="Johnson J."/>
            <person name="Kravitz S."/>
            <person name="Halpern A."/>
            <person name="Remington K."/>
            <person name="Beeson K."/>
            <person name="Tran B."/>
            <person name="Rogers Y.-H."/>
            <person name="Friedman R."/>
            <person name="Venter J.C."/>
        </authorList>
    </citation>
    <scope>NUCLEOTIDE SEQUENCE [LARGE SCALE GENOMIC DNA]</scope>
    <source>
        <strain evidence="11 12">PV-1</strain>
    </source>
</reference>
<feature type="domain" description="TonB-dependent receptor plug" evidence="10">
    <location>
        <begin position="52"/>
        <end position="160"/>
    </location>
</feature>
<dbReference type="GO" id="GO:0015344">
    <property type="term" value="F:siderophore uptake transmembrane transporter activity"/>
    <property type="evidence" value="ECO:0007669"/>
    <property type="project" value="TreeGrafter"/>
</dbReference>
<evidence type="ECO:0000259" key="10">
    <source>
        <dbReference type="Pfam" id="PF07715"/>
    </source>
</evidence>
<evidence type="ECO:0000256" key="3">
    <source>
        <dbReference type="ARBA" id="ARBA00022452"/>
    </source>
</evidence>
<dbReference type="SUPFAM" id="SSF56935">
    <property type="entry name" value="Porins"/>
    <property type="match status" value="1"/>
</dbReference>
<dbReference type="Pfam" id="PF07715">
    <property type="entry name" value="Plug"/>
    <property type="match status" value="1"/>
</dbReference>
<dbReference type="PANTHER" id="PTHR30069">
    <property type="entry name" value="TONB-DEPENDENT OUTER MEMBRANE RECEPTOR"/>
    <property type="match status" value="1"/>
</dbReference>
<dbReference type="STRING" id="314344.AL013_04455"/>
<dbReference type="InterPro" id="IPR039426">
    <property type="entry name" value="TonB-dep_rcpt-like"/>
</dbReference>
<gene>
    <name evidence="11" type="ORF">SPV1_05422</name>
</gene>
<evidence type="ECO:0000256" key="4">
    <source>
        <dbReference type="ARBA" id="ARBA00022692"/>
    </source>
</evidence>
<evidence type="ECO:0000256" key="2">
    <source>
        <dbReference type="ARBA" id="ARBA00022448"/>
    </source>
</evidence>
<protein>
    <submittedName>
        <fullName evidence="11">TonB-dependent receptor, plug</fullName>
    </submittedName>
</protein>
<keyword evidence="11" id="KW-0675">Receptor</keyword>
<keyword evidence="7 8" id="KW-0998">Cell outer membrane</keyword>
<dbReference type="GO" id="GO:0044718">
    <property type="term" value="P:siderophore transmembrane transport"/>
    <property type="evidence" value="ECO:0007669"/>
    <property type="project" value="TreeGrafter"/>
</dbReference>
<evidence type="ECO:0000313" key="11">
    <source>
        <dbReference type="EMBL" id="EAU54175.1"/>
    </source>
</evidence>
<keyword evidence="2 8" id="KW-0813">Transport</keyword>
<dbReference type="AlphaFoldDB" id="Q0EY51"/>
<sequence>MFACLLPIMVATGATAVAAANRYSADDLLSMKIEDLVNVKVTTLSKHEEKYMSTAGAVFVISSDDIRRSGARSIPDALRLAPGLQVSQSNMNQFQIGIRGQTDFFTDLLLVMVDGRPIYTTTFSGVWWVAQNYPLQDIERIEIVRGPGGAVWGSNAVNGVINIITKNSGATQGLRITGGGGTTDKGFGNISFGSHAGNLDYRVYAMNELRGGGLPTHGGLSHLTVYPAGQNTPDFRRVNQQGFRMDWDAGATTRITLHGDAYQVKTGVANYWMPIVTLPVQPAREYRGLNGFNGKNMVFRLEKELVPDILFKGQLFYDQYKLHTQIMREQKETFDGDFQVDFNNVLSQNISLGTNIRRLRTRMHNTPQFQLPSRTTKLASFFINDELRLFDGLFRIIGGMKMERNSYTGWVYQPSARAIVSDDNWALWVSASQAARTPNDMENGLRWNLKSSAGKLVRQIGSGVARTEKVLSYEVGARLRPVEESLIELTAFKIRYKGVLDTWQNRSATNPYIINGIIPEYLTNVLNGEGDGFEANFRYNPWQWLTLKGSYTYLHQVYTDYPVKDGETIWTVRSNKGQDPANRFHLGVGVNPVKGIEFDANLYFTGPFREGDIHGYHRLDMRLAWKPVEYLEVSLVGQDMLQASYQSNTDSIVGYAARIPQRYYAQVTYTYH</sequence>
<organism evidence="11 12">
    <name type="scientific">Mariprofundus ferrooxydans PV-1</name>
    <dbReference type="NCBI Taxonomy" id="314345"/>
    <lineage>
        <taxon>Bacteria</taxon>
        <taxon>Pseudomonadati</taxon>
        <taxon>Pseudomonadota</taxon>
        <taxon>Candidatius Mariprofundia</taxon>
        <taxon>Mariprofundales</taxon>
        <taxon>Mariprofundaceae</taxon>
        <taxon>Mariprofundus</taxon>
    </lineage>
</organism>
<keyword evidence="6 8" id="KW-0472">Membrane</keyword>
<comment type="similarity">
    <text evidence="8">Belongs to the TonB-dependent receptor family.</text>
</comment>
<dbReference type="InterPro" id="IPR036942">
    <property type="entry name" value="Beta-barrel_TonB_sf"/>
</dbReference>
<keyword evidence="12" id="KW-1185">Reference proteome</keyword>
<dbReference type="Gene3D" id="2.40.170.20">
    <property type="entry name" value="TonB-dependent receptor, beta-barrel domain"/>
    <property type="match status" value="1"/>
</dbReference>
<keyword evidence="5 9" id="KW-0732">Signal</keyword>
<evidence type="ECO:0000256" key="7">
    <source>
        <dbReference type="ARBA" id="ARBA00023237"/>
    </source>
</evidence>
<evidence type="ECO:0000256" key="8">
    <source>
        <dbReference type="PROSITE-ProRule" id="PRU01360"/>
    </source>
</evidence>
<dbReference type="InterPro" id="IPR012910">
    <property type="entry name" value="Plug_dom"/>
</dbReference>
<dbReference type="EMBL" id="AATS01000011">
    <property type="protein sequence ID" value="EAU54175.1"/>
    <property type="molecule type" value="Genomic_DNA"/>
</dbReference>
<proteinExistence type="inferred from homology"/>
<evidence type="ECO:0000256" key="9">
    <source>
        <dbReference type="SAM" id="SignalP"/>
    </source>
</evidence>
<keyword evidence="3 8" id="KW-1134">Transmembrane beta strand</keyword>
<evidence type="ECO:0000256" key="1">
    <source>
        <dbReference type="ARBA" id="ARBA00004571"/>
    </source>
</evidence>
<evidence type="ECO:0000256" key="6">
    <source>
        <dbReference type="ARBA" id="ARBA00023136"/>
    </source>
</evidence>
<feature type="signal peptide" evidence="9">
    <location>
        <begin position="1"/>
        <end position="19"/>
    </location>
</feature>
<dbReference type="GO" id="GO:0009279">
    <property type="term" value="C:cell outer membrane"/>
    <property type="evidence" value="ECO:0007669"/>
    <property type="project" value="UniProtKB-SubCell"/>
</dbReference>
<dbReference type="Proteomes" id="UP000005297">
    <property type="component" value="Unassembled WGS sequence"/>
</dbReference>
<dbReference type="PANTHER" id="PTHR30069:SF29">
    <property type="entry name" value="HEMOGLOBIN AND HEMOGLOBIN-HAPTOGLOBIN-BINDING PROTEIN 1-RELATED"/>
    <property type="match status" value="1"/>
</dbReference>
<comment type="caution">
    <text evidence="11">The sequence shown here is derived from an EMBL/GenBank/DDBJ whole genome shotgun (WGS) entry which is preliminary data.</text>
</comment>
<feature type="chain" id="PRO_5004171358" evidence="9">
    <location>
        <begin position="20"/>
        <end position="672"/>
    </location>
</feature>
<evidence type="ECO:0000256" key="5">
    <source>
        <dbReference type="ARBA" id="ARBA00022729"/>
    </source>
</evidence>
<name>Q0EY51_9PROT</name>
<dbReference type="HOGENOM" id="CLU_008287_16_0_0"/>
<comment type="subcellular location">
    <subcellularLocation>
        <location evidence="1 8">Cell outer membrane</location>
        <topology evidence="1 8">Multi-pass membrane protein</topology>
    </subcellularLocation>
</comment>
<dbReference type="eggNOG" id="COG4771">
    <property type="taxonomic scope" value="Bacteria"/>
</dbReference>
<dbReference type="Gene3D" id="2.170.130.10">
    <property type="entry name" value="TonB-dependent receptor, plug domain"/>
    <property type="match status" value="1"/>
</dbReference>
<dbReference type="InParanoid" id="Q0EY51"/>
<dbReference type="InterPro" id="IPR037066">
    <property type="entry name" value="Plug_dom_sf"/>
</dbReference>
<evidence type="ECO:0000313" key="12">
    <source>
        <dbReference type="Proteomes" id="UP000005297"/>
    </source>
</evidence>
<dbReference type="PROSITE" id="PS52016">
    <property type="entry name" value="TONB_DEPENDENT_REC_3"/>
    <property type="match status" value="1"/>
</dbReference>
<accession>Q0EY51</accession>
<keyword evidence="4 8" id="KW-0812">Transmembrane</keyword>